<sequence length="407" mass="46401">MPVPFFSSRQLSIELTEPVVILRGHPSDPATDLLRGEVELVLNKSTVTSSIAIKLVGKSRMLWPEGIGPRGTKLYHEKTIHEQTLLLQPTETTLAAGLHRWSFEFLLSNKLAETIEDEMAKVFYYVSATVHRAGSYKLRCRRNILVLRTLTWSDLTSQSLRSPSIVMDRRLNGCDANICIESSVISSGTQFPIALTLLPHAKHVQLEAFSAVLTERRVYRLPEYGARRAEMCDFKLPLTAATDLLEPTFATEIPFDDVRRAVTTKVAHIPIHSVFQHRLVFTLPGCINLNHTTTFKEIDIRHYLRLTIEISSLAEDNDRVRHQMSVETPITILDCRLKDDYSTLPTYEEALTDPTLDQEDEKPTGFFICPCYLEYQKKRRSYVRQESLAALHLHNPPPPPYEHLLKN</sequence>
<accession>A0A8H7ETN9</accession>
<protein>
    <recommendedName>
        <fullName evidence="1">Arrestin-like N-terminal domain-containing protein</fullName>
    </recommendedName>
</protein>
<keyword evidence="3" id="KW-1185">Reference proteome</keyword>
<dbReference type="GO" id="GO:0031625">
    <property type="term" value="F:ubiquitin protein ligase binding"/>
    <property type="evidence" value="ECO:0007669"/>
    <property type="project" value="TreeGrafter"/>
</dbReference>
<dbReference type="AlphaFoldDB" id="A0A8H7ETN9"/>
<name>A0A8H7ETN9_9FUNG</name>
<dbReference type="GO" id="GO:0030674">
    <property type="term" value="F:protein-macromolecule adaptor activity"/>
    <property type="evidence" value="ECO:0007669"/>
    <property type="project" value="TreeGrafter"/>
</dbReference>
<dbReference type="Proteomes" id="UP000605846">
    <property type="component" value="Unassembled WGS sequence"/>
</dbReference>
<dbReference type="GO" id="GO:0070086">
    <property type="term" value="P:ubiquitin-dependent endocytosis"/>
    <property type="evidence" value="ECO:0007669"/>
    <property type="project" value="TreeGrafter"/>
</dbReference>
<dbReference type="Gene3D" id="2.60.40.640">
    <property type="match status" value="1"/>
</dbReference>
<dbReference type="GO" id="GO:0005886">
    <property type="term" value="C:plasma membrane"/>
    <property type="evidence" value="ECO:0007669"/>
    <property type="project" value="TreeGrafter"/>
</dbReference>
<proteinExistence type="predicted"/>
<dbReference type="EMBL" id="JABAYA010000009">
    <property type="protein sequence ID" value="KAF7731516.1"/>
    <property type="molecule type" value="Genomic_DNA"/>
</dbReference>
<dbReference type="SUPFAM" id="SSF81296">
    <property type="entry name" value="E set domains"/>
    <property type="match status" value="1"/>
</dbReference>
<dbReference type="InterPro" id="IPR014756">
    <property type="entry name" value="Ig_E-set"/>
</dbReference>
<feature type="domain" description="Arrestin-like N-terminal" evidence="1">
    <location>
        <begin position="31"/>
        <end position="151"/>
    </location>
</feature>
<evidence type="ECO:0000313" key="2">
    <source>
        <dbReference type="EMBL" id="KAF7731516.1"/>
    </source>
</evidence>
<dbReference type="Pfam" id="PF00339">
    <property type="entry name" value="Arrestin_N"/>
    <property type="match status" value="1"/>
</dbReference>
<dbReference type="PANTHER" id="PTHR11188">
    <property type="entry name" value="ARRESTIN DOMAIN CONTAINING PROTEIN"/>
    <property type="match status" value="1"/>
</dbReference>
<evidence type="ECO:0000259" key="1">
    <source>
        <dbReference type="Pfam" id="PF00339"/>
    </source>
</evidence>
<gene>
    <name evidence="2" type="ORF">EC973_009280</name>
</gene>
<organism evidence="2 3">
    <name type="scientific">Apophysomyces ossiformis</name>
    <dbReference type="NCBI Taxonomy" id="679940"/>
    <lineage>
        <taxon>Eukaryota</taxon>
        <taxon>Fungi</taxon>
        <taxon>Fungi incertae sedis</taxon>
        <taxon>Mucoromycota</taxon>
        <taxon>Mucoromycotina</taxon>
        <taxon>Mucoromycetes</taxon>
        <taxon>Mucorales</taxon>
        <taxon>Mucorineae</taxon>
        <taxon>Mucoraceae</taxon>
        <taxon>Apophysomyces</taxon>
    </lineage>
</organism>
<dbReference type="InterPro" id="IPR014752">
    <property type="entry name" value="Arrestin-like_C"/>
</dbReference>
<dbReference type="InterPro" id="IPR050357">
    <property type="entry name" value="Arrestin_domain-protein"/>
</dbReference>
<dbReference type="OrthoDB" id="2333384at2759"/>
<dbReference type="InterPro" id="IPR011021">
    <property type="entry name" value="Arrestin-like_N"/>
</dbReference>
<reference evidence="2" key="1">
    <citation type="submission" date="2020-01" db="EMBL/GenBank/DDBJ databases">
        <title>Genome Sequencing of Three Apophysomyces-Like Fungal Strains Confirms a Novel Fungal Genus in the Mucoromycota with divergent Burkholderia-like Endosymbiotic Bacteria.</title>
        <authorList>
            <person name="Stajich J.E."/>
            <person name="Macias A.M."/>
            <person name="Carter-House D."/>
            <person name="Lovett B."/>
            <person name="Kasson L.R."/>
            <person name="Berry K."/>
            <person name="Grigoriev I."/>
            <person name="Chang Y."/>
            <person name="Spatafora J."/>
            <person name="Kasson M.T."/>
        </authorList>
    </citation>
    <scope>NUCLEOTIDE SEQUENCE</scope>
    <source>
        <strain evidence="2">NRRL A-21654</strain>
    </source>
</reference>
<evidence type="ECO:0000313" key="3">
    <source>
        <dbReference type="Proteomes" id="UP000605846"/>
    </source>
</evidence>
<comment type="caution">
    <text evidence="2">The sequence shown here is derived from an EMBL/GenBank/DDBJ whole genome shotgun (WGS) entry which is preliminary data.</text>
</comment>
<dbReference type="PANTHER" id="PTHR11188:SF17">
    <property type="entry name" value="FI21816P1"/>
    <property type="match status" value="1"/>
</dbReference>
<dbReference type="GO" id="GO:0005829">
    <property type="term" value="C:cytosol"/>
    <property type="evidence" value="ECO:0007669"/>
    <property type="project" value="TreeGrafter"/>
</dbReference>